<dbReference type="GeneID" id="30974656"/>
<dbReference type="Proteomes" id="UP000184546">
    <property type="component" value="Unassembled WGS sequence"/>
</dbReference>
<evidence type="ECO:0000256" key="2">
    <source>
        <dbReference type="ARBA" id="ARBA00022771"/>
    </source>
</evidence>
<dbReference type="GO" id="GO:0008270">
    <property type="term" value="F:zinc ion binding"/>
    <property type="evidence" value="ECO:0007669"/>
    <property type="project" value="UniProtKB-KW"/>
</dbReference>
<evidence type="ECO:0000313" key="6">
    <source>
        <dbReference type="EMBL" id="OJK02097.1"/>
    </source>
</evidence>
<dbReference type="EMBL" id="KV878973">
    <property type="protein sequence ID" value="OJK02097.1"/>
    <property type="molecule type" value="Genomic_DNA"/>
</dbReference>
<dbReference type="Gene3D" id="6.10.140.2220">
    <property type="match status" value="1"/>
</dbReference>
<keyword evidence="3" id="KW-0862">Zinc</keyword>
<dbReference type="OMA" id="ITEIVPW"/>
<evidence type="ECO:0000256" key="1">
    <source>
        <dbReference type="ARBA" id="ARBA00022723"/>
    </source>
</evidence>
<dbReference type="VEuPathDB" id="FungiDB:ASPACDRAFT_40915"/>
<dbReference type="InterPro" id="IPR002893">
    <property type="entry name" value="Znf_MYND"/>
</dbReference>
<evidence type="ECO:0000313" key="7">
    <source>
        <dbReference type="Proteomes" id="UP000184546"/>
    </source>
</evidence>
<evidence type="ECO:0000256" key="3">
    <source>
        <dbReference type="ARBA" id="ARBA00022833"/>
    </source>
</evidence>
<name>A0A1L9X0Q3_ASPA1</name>
<sequence length="201" mass="22923">MTISYPDLRDTNRFPGFAAIPIEDLDTHELTPGIDGCLLLEILAYETSPFLVIGTRSTDLHLVTLRFEGPDRGRALSQCPHLKVGNTIAIMHARKHQFGIEVYGIRVYEYRQLKIIPTSLDELLELSDEMRTWPLSFAAHQRCHWCRNEPDQITTCDGCGVIGYCNSGCRAGSWNINKHKEFCKVIQNQNFRSLMIEMGHE</sequence>
<dbReference type="OrthoDB" id="265717at2759"/>
<dbReference type="AlphaFoldDB" id="A0A1L9X0Q3"/>
<protein>
    <recommendedName>
        <fullName evidence="5">MYND-type domain-containing protein</fullName>
    </recommendedName>
</protein>
<reference evidence="7" key="1">
    <citation type="journal article" date="2017" name="Genome Biol.">
        <title>Comparative genomics reveals high biological diversity and specific adaptations in the industrially and medically important fungal genus Aspergillus.</title>
        <authorList>
            <person name="de Vries R.P."/>
            <person name="Riley R."/>
            <person name="Wiebenga A."/>
            <person name="Aguilar-Osorio G."/>
            <person name="Amillis S."/>
            <person name="Uchima C.A."/>
            <person name="Anderluh G."/>
            <person name="Asadollahi M."/>
            <person name="Askin M."/>
            <person name="Barry K."/>
            <person name="Battaglia E."/>
            <person name="Bayram O."/>
            <person name="Benocci T."/>
            <person name="Braus-Stromeyer S.A."/>
            <person name="Caldana C."/>
            <person name="Canovas D."/>
            <person name="Cerqueira G.C."/>
            <person name="Chen F."/>
            <person name="Chen W."/>
            <person name="Choi C."/>
            <person name="Clum A."/>
            <person name="Dos Santos R.A."/>
            <person name="Damasio A.R."/>
            <person name="Diallinas G."/>
            <person name="Emri T."/>
            <person name="Fekete E."/>
            <person name="Flipphi M."/>
            <person name="Freyberg S."/>
            <person name="Gallo A."/>
            <person name="Gournas C."/>
            <person name="Habgood R."/>
            <person name="Hainaut M."/>
            <person name="Harispe M.L."/>
            <person name="Henrissat B."/>
            <person name="Hilden K.S."/>
            <person name="Hope R."/>
            <person name="Hossain A."/>
            <person name="Karabika E."/>
            <person name="Karaffa L."/>
            <person name="Karanyi Z."/>
            <person name="Krasevec N."/>
            <person name="Kuo A."/>
            <person name="Kusch H."/>
            <person name="LaButti K."/>
            <person name="Lagendijk E.L."/>
            <person name="Lapidus A."/>
            <person name="Levasseur A."/>
            <person name="Lindquist E."/>
            <person name="Lipzen A."/>
            <person name="Logrieco A.F."/>
            <person name="MacCabe A."/>
            <person name="Maekelae M.R."/>
            <person name="Malavazi I."/>
            <person name="Melin P."/>
            <person name="Meyer V."/>
            <person name="Mielnichuk N."/>
            <person name="Miskei M."/>
            <person name="Molnar A.P."/>
            <person name="Mule G."/>
            <person name="Ngan C.Y."/>
            <person name="Orejas M."/>
            <person name="Orosz E."/>
            <person name="Ouedraogo J.P."/>
            <person name="Overkamp K.M."/>
            <person name="Park H.-S."/>
            <person name="Perrone G."/>
            <person name="Piumi F."/>
            <person name="Punt P.J."/>
            <person name="Ram A.F."/>
            <person name="Ramon A."/>
            <person name="Rauscher S."/>
            <person name="Record E."/>
            <person name="Riano-Pachon D.M."/>
            <person name="Robert V."/>
            <person name="Roehrig J."/>
            <person name="Ruller R."/>
            <person name="Salamov A."/>
            <person name="Salih N.S."/>
            <person name="Samson R.A."/>
            <person name="Sandor E."/>
            <person name="Sanguinetti M."/>
            <person name="Schuetze T."/>
            <person name="Sepcic K."/>
            <person name="Shelest E."/>
            <person name="Sherlock G."/>
            <person name="Sophianopoulou V."/>
            <person name="Squina F.M."/>
            <person name="Sun H."/>
            <person name="Susca A."/>
            <person name="Todd R.B."/>
            <person name="Tsang A."/>
            <person name="Unkles S.E."/>
            <person name="van de Wiele N."/>
            <person name="van Rossen-Uffink D."/>
            <person name="Oliveira J.V."/>
            <person name="Vesth T.C."/>
            <person name="Visser J."/>
            <person name="Yu J.-H."/>
            <person name="Zhou M."/>
            <person name="Andersen M.R."/>
            <person name="Archer D.B."/>
            <person name="Baker S.E."/>
            <person name="Benoit I."/>
            <person name="Brakhage A.A."/>
            <person name="Braus G.H."/>
            <person name="Fischer R."/>
            <person name="Frisvad J.C."/>
            <person name="Goldman G.H."/>
            <person name="Houbraken J."/>
            <person name="Oakley B."/>
            <person name="Pocsi I."/>
            <person name="Scazzocchio C."/>
            <person name="Seiboth B."/>
            <person name="vanKuyk P.A."/>
            <person name="Wortman J."/>
            <person name="Dyer P.S."/>
            <person name="Grigoriev I.V."/>
        </authorList>
    </citation>
    <scope>NUCLEOTIDE SEQUENCE [LARGE SCALE GENOMIC DNA]</scope>
    <source>
        <strain evidence="7">ATCC 16872 / CBS 172.66 / WB 5094</strain>
    </source>
</reference>
<proteinExistence type="predicted"/>
<evidence type="ECO:0000256" key="4">
    <source>
        <dbReference type="PROSITE-ProRule" id="PRU00134"/>
    </source>
</evidence>
<dbReference type="SUPFAM" id="SSF144232">
    <property type="entry name" value="HIT/MYND zinc finger-like"/>
    <property type="match status" value="1"/>
</dbReference>
<dbReference type="PROSITE" id="PS50865">
    <property type="entry name" value="ZF_MYND_2"/>
    <property type="match status" value="1"/>
</dbReference>
<feature type="domain" description="MYND-type" evidence="5">
    <location>
        <begin position="143"/>
        <end position="183"/>
    </location>
</feature>
<organism evidence="6 7">
    <name type="scientific">Aspergillus aculeatus (strain ATCC 16872 / CBS 172.66 / WB 5094)</name>
    <dbReference type="NCBI Taxonomy" id="690307"/>
    <lineage>
        <taxon>Eukaryota</taxon>
        <taxon>Fungi</taxon>
        <taxon>Dikarya</taxon>
        <taxon>Ascomycota</taxon>
        <taxon>Pezizomycotina</taxon>
        <taxon>Eurotiomycetes</taxon>
        <taxon>Eurotiomycetidae</taxon>
        <taxon>Eurotiales</taxon>
        <taxon>Aspergillaceae</taxon>
        <taxon>Aspergillus</taxon>
        <taxon>Aspergillus subgen. Circumdati</taxon>
    </lineage>
</organism>
<keyword evidence="2 4" id="KW-0863">Zinc-finger</keyword>
<keyword evidence="1" id="KW-0479">Metal-binding</keyword>
<gene>
    <name evidence="6" type="ORF">ASPACDRAFT_40915</name>
</gene>
<dbReference type="RefSeq" id="XP_020058436.1">
    <property type="nucleotide sequence ID" value="XM_020200842.1"/>
</dbReference>
<dbReference type="STRING" id="690307.A0A1L9X0Q3"/>
<evidence type="ECO:0000259" key="5">
    <source>
        <dbReference type="PROSITE" id="PS50865"/>
    </source>
</evidence>
<dbReference type="Pfam" id="PF01753">
    <property type="entry name" value="zf-MYND"/>
    <property type="match status" value="1"/>
</dbReference>
<accession>A0A1L9X0Q3</accession>
<keyword evidence="7" id="KW-1185">Reference proteome</keyword>